<comment type="caution">
    <text evidence="1">The sequence shown here is derived from an EMBL/GenBank/DDBJ whole genome shotgun (WGS) entry which is preliminary data.</text>
</comment>
<accession>A0A402BC58</accession>
<evidence type="ECO:0000313" key="1">
    <source>
        <dbReference type="EMBL" id="GCE28867.1"/>
    </source>
</evidence>
<gene>
    <name evidence="1" type="ORF">KDA_43510</name>
</gene>
<keyword evidence="2" id="KW-1185">Reference proteome</keyword>
<dbReference type="EMBL" id="BIFT01000001">
    <property type="protein sequence ID" value="GCE28867.1"/>
    <property type="molecule type" value="Genomic_DNA"/>
</dbReference>
<name>A0A402BC58_9CHLR</name>
<sequence length="197" mass="22628">MADNTLNNSLVINAPVEQVWLLVVEKQQADKQDTMANKYIQNAPEGPLAAGQVIHMKVGPVRITIYVDAVVQANPPLEGQTISARMTFFGKEGKVIGRWFRDAEHHLIQNYSELNHPWYTFIDQTDIRCISIDTNSSIFVYSTQPEATFRLRLMPRWLARRFNDDEMIKKATIKAMEKYLQTIKTEAEQNFNQAIRG</sequence>
<dbReference type="OrthoDB" id="9845579at2"/>
<dbReference type="Proteomes" id="UP000287171">
    <property type="component" value="Unassembled WGS sequence"/>
</dbReference>
<protein>
    <submittedName>
        <fullName evidence="1">Uncharacterized protein</fullName>
    </submittedName>
</protein>
<proteinExistence type="predicted"/>
<dbReference type="AlphaFoldDB" id="A0A402BC58"/>
<dbReference type="RefSeq" id="WP_126629039.1">
    <property type="nucleotide sequence ID" value="NZ_BIFT01000001.1"/>
</dbReference>
<reference evidence="2" key="1">
    <citation type="submission" date="2018-12" db="EMBL/GenBank/DDBJ databases">
        <title>Tengunoibacter tsumagoiensis gen. nov., sp. nov., Dictyobacter kobayashii sp. nov., D. alpinus sp. nov., and D. joshuensis sp. nov. and description of Dictyobacteraceae fam. nov. within the order Ktedonobacterales isolated from Tengu-no-mugimeshi.</title>
        <authorList>
            <person name="Wang C.M."/>
            <person name="Zheng Y."/>
            <person name="Sakai Y."/>
            <person name="Toyoda A."/>
            <person name="Minakuchi Y."/>
            <person name="Abe K."/>
            <person name="Yokota A."/>
            <person name="Yabe S."/>
        </authorList>
    </citation>
    <scope>NUCLEOTIDE SEQUENCE [LARGE SCALE GENOMIC DNA]</scope>
    <source>
        <strain evidence="2">Uno16</strain>
    </source>
</reference>
<organism evidence="1 2">
    <name type="scientific">Dictyobacter alpinus</name>
    <dbReference type="NCBI Taxonomy" id="2014873"/>
    <lineage>
        <taxon>Bacteria</taxon>
        <taxon>Bacillati</taxon>
        <taxon>Chloroflexota</taxon>
        <taxon>Ktedonobacteria</taxon>
        <taxon>Ktedonobacterales</taxon>
        <taxon>Dictyobacteraceae</taxon>
        <taxon>Dictyobacter</taxon>
    </lineage>
</organism>
<evidence type="ECO:0000313" key="2">
    <source>
        <dbReference type="Proteomes" id="UP000287171"/>
    </source>
</evidence>